<evidence type="ECO:0000256" key="1">
    <source>
        <dbReference type="SAM" id="MobiDB-lite"/>
    </source>
</evidence>
<dbReference type="Gramene" id="KCW74522">
    <property type="protein sequence ID" value="KCW74522"/>
    <property type="gene ID" value="EUGRSUZ_E03237"/>
</dbReference>
<name>A0A059C851_EUCGR</name>
<accession>A0A059C851</accession>
<reference evidence="2" key="1">
    <citation type="submission" date="2013-07" db="EMBL/GenBank/DDBJ databases">
        <title>The genome of Eucalyptus grandis.</title>
        <authorList>
            <person name="Schmutz J."/>
            <person name="Hayes R."/>
            <person name="Myburg A."/>
            <person name="Tuskan G."/>
            <person name="Grattapaglia D."/>
            <person name="Rokhsar D.S."/>
        </authorList>
    </citation>
    <scope>NUCLEOTIDE SEQUENCE</scope>
    <source>
        <tissue evidence="2">Leaf extractions</tissue>
    </source>
</reference>
<proteinExistence type="predicted"/>
<dbReference type="EMBL" id="KK198757">
    <property type="protein sequence ID" value="KCW74522.1"/>
    <property type="molecule type" value="Genomic_DNA"/>
</dbReference>
<dbReference type="AlphaFoldDB" id="A0A059C851"/>
<dbReference type="OMA" id="YCENGRE"/>
<sequence>MWRGSNTGKWETDPVPLGREHDEQHSADGSDPHRQRRQHLPSLVRWRRVEAAHHVLVEKRDRPKHQYRHDRVRKVYEPQPVLILELRRERVQPVDHPQALSVKERRKLDRPQRSTRPAVMARLAGSQWPWFENIGDRSWNARTVPVGKRLAKWAVLSNVCLMAFCIKFLLSASSSFRSGRVCSVELSSRTLISISSVANAKPKS</sequence>
<protein>
    <submittedName>
        <fullName evidence="2">Uncharacterized protein</fullName>
    </submittedName>
</protein>
<dbReference type="InParanoid" id="A0A059C851"/>
<organism evidence="2">
    <name type="scientific">Eucalyptus grandis</name>
    <name type="common">Flooded gum</name>
    <dbReference type="NCBI Taxonomy" id="71139"/>
    <lineage>
        <taxon>Eukaryota</taxon>
        <taxon>Viridiplantae</taxon>
        <taxon>Streptophyta</taxon>
        <taxon>Embryophyta</taxon>
        <taxon>Tracheophyta</taxon>
        <taxon>Spermatophyta</taxon>
        <taxon>Magnoliopsida</taxon>
        <taxon>eudicotyledons</taxon>
        <taxon>Gunneridae</taxon>
        <taxon>Pentapetalae</taxon>
        <taxon>rosids</taxon>
        <taxon>malvids</taxon>
        <taxon>Myrtales</taxon>
        <taxon>Myrtaceae</taxon>
        <taxon>Myrtoideae</taxon>
        <taxon>Eucalypteae</taxon>
        <taxon>Eucalyptus</taxon>
    </lineage>
</organism>
<feature type="region of interest" description="Disordered" evidence="1">
    <location>
        <begin position="1"/>
        <end position="37"/>
    </location>
</feature>
<gene>
    <name evidence="2" type="ORF">EUGRSUZ_E03237</name>
</gene>
<evidence type="ECO:0000313" key="2">
    <source>
        <dbReference type="EMBL" id="KCW74522.1"/>
    </source>
</evidence>
<feature type="compositionally biased region" description="Basic and acidic residues" evidence="1">
    <location>
        <begin position="18"/>
        <end position="33"/>
    </location>
</feature>